<dbReference type="GO" id="GO:0016787">
    <property type="term" value="F:hydrolase activity"/>
    <property type="evidence" value="ECO:0007669"/>
    <property type="project" value="UniProtKB-KW"/>
</dbReference>
<evidence type="ECO:0000313" key="3">
    <source>
        <dbReference type="EMBL" id="MFC3302989.1"/>
    </source>
</evidence>
<dbReference type="PROSITE" id="PS51257">
    <property type="entry name" value="PROKAR_LIPOPROTEIN"/>
    <property type="match status" value="1"/>
</dbReference>
<protein>
    <submittedName>
        <fullName evidence="3">Serine hydrolase domain-containing protein</fullName>
        <ecNumber evidence="3">3.-.-.-</ecNumber>
    </submittedName>
</protein>
<accession>A0ABV7MEB3</accession>
<dbReference type="Pfam" id="PF00144">
    <property type="entry name" value="Beta-lactamase"/>
    <property type="match status" value="1"/>
</dbReference>
<dbReference type="Proteomes" id="UP001595607">
    <property type="component" value="Unassembled WGS sequence"/>
</dbReference>
<dbReference type="SUPFAM" id="SSF56601">
    <property type="entry name" value="beta-lactamase/transpeptidase-like"/>
    <property type="match status" value="1"/>
</dbReference>
<evidence type="ECO:0000259" key="2">
    <source>
        <dbReference type="Pfam" id="PF00144"/>
    </source>
</evidence>
<gene>
    <name evidence="3" type="ORF">ACFONP_09620</name>
</gene>
<dbReference type="EC" id="3.-.-.-" evidence="3"/>
<feature type="domain" description="Beta-lactamase-related" evidence="2">
    <location>
        <begin position="42"/>
        <end position="267"/>
    </location>
</feature>
<sequence length="436" mass="48445">MFRKGLGLGALVLTLSACAHEASVAPQGALEDADIGAYFEALRDLGQFNGTVLATKHGEVIHLSAYTLDGEIPPTMPVTIDSQYDLRSVSKLVAKIAVVQLEEDGLLTRQTKVSEFFPSFPRGDEITVQHLMDHTSGLPRELTDPPEDQLALTPGQIVGLAAIEKLEFDPGTGRRYSNVGYQVLYAMIAEAAGVPFVRYAEEEIFDPAGMTMSGGHFYSSRPKPSNYAYGHFLRDGALIAIEEFEREDMRPAHLYATAADLDQLLSYVSREPFLSKLANEDGVIAHAGGTRGKRAYVEANTELGYRMVLLSNYDEVPLSQVVSDMRAILEGKPFEIPEKVFRTAIDLPESTLRRYEGTYSFAELEHLKLVIKFENGALAVYQNGQNNGFLKAESERVFFEDPESNESIEFRPREDGRYDMLLDWQGVRWEGEPVAQ</sequence>
<feature type="signal peptide" evidence="1">
    <location>
        <begin position="1"/>
        <end position="19"/>
    </location>
</feature>
<dbReference type="InterPro" id="IPR001466">
    <property type="entry name" value="Beta-lactam-related"/>
</dbReference>
<organism evidence="3 4">
    <name type="scientific">Parvularcula lutaonensis</name>
    <dbReference type="NCBI Taxonomy" id="491923"/>
    <lineage>
        <taxon>Bacteria</taxon>
        <taxon>Pseudomonadati</taxon>
        <taxon>Pseudomonadota</taxon>
        <taxon>Alphaproteobacteria</taxon>
        <taxon>Parvularculales</taxon>
        <taxon>Parvularculaceae</taxon>
        <taxon>Parvularcula</taxon>
    </lineage>
</organism>
<keyword evidence="3" id="KW-0378">Hydrolase</keyword>
<evidence type="ECO:0000256" key="1">
    <source>
        <dbReference type="SAM" id="SignalP"/>
    </source>
</evidence>
<comment type="caution">
    <text evidence="3">The sequence shown here is derived from an EMBL/GenBank/DDBJ whole genome shotgun (WGS) entry which is preliminary data.</text>
</comment>
<dbReference type="RefSeq" id="WP_189575109.1">
    <property type="nucleotide sequence ID" value="NZ_BMXU01000002.1"/>
</dbReference>
<dbReference type="InterPro" id="IPR050789">
    <property type="entry name" value="Diverse_Enzym_Activities"/>
</dbReference>
<dbReference type="Gene3D" id="3.40.710.10">
    <property type="entry name" value="DD-peptidase/beta-lactamase superfamily"/>
    <property type="match status" value="1"/>
</dbReference>
<dbReference type="EMBL" id="JBHRVA010000003">
    <property type="protein sequence ID" value="MFC3302989.1"/>
    <property type="molecule type" value="Genomic_DNA"/>
</dbReference>
<keyword evidence="1" id="KW-0732">Signal</keyword>
<keyword evidence="4" id="KW-1185">Reference proteome</keyword>
<dbReference type="InterPro" id="IPR012338">
    <property type="entry name" value="Beta-lactam/transpept-like"/>
</dbReference>
<proteinExistence type="predicted"/>
<dbReference type="PANTHER" id="PTHR43283">
    <property type="entry name" value="BETA-LACTAMASE-RELATED"/>
    <property type="match status" value="1"/>
</dbReference>
<name>A0ABV7MEB3_9PROT</name>
<reference evidence="4" key="1">
    <citation type="journal article" date="2019" name="Int. J. Syst. Evol. Microbiol.">
        <title>The Global Catalogue of Microorganisms (GCM) 10K type strain sequencing project: providing services to taxonomists for standard genome sequencing and annotation.</title>
        <authorList>
            <consortium name="The Broad Institute Genomics Platform"/>
            <consortium name="The Broad Institute Genome Sequencing Center for Infectious Disease"/>
            <person name="Wu L."/>
            <person name="Ma J."/>
        </authorList>
    </citation>
    <scope>NUCLEOTIDE SEQUENCE [LARGE SCALE GENOMIC DNA]</scope>
    <source>
        <strain evidence="4">KCTC 22245</strain>
    </source>
</reference>
<feature type="chain" id="PRO_5045887906" evidence="1">
    <location>
        <begin position="20"/>
        <end position="436"/>
    </location>
</feature>
<evidence type="ECO:0000313" key="4">
    <source>
        <dbReference type="Proteomes" id="UP001595607"/>
    </source>
</evidence>